<evidence type="ECO:0000256" key="4">
    <source>
        <dbReference type="ARBA" id="ARBA00022692"/>
    </source>
</evidence>
<evidence type="ECO:0000256" key="3">
    <source>
        <dbReference type="ARBA" id="ARBA00022475"/>
    </source>
</evidence>
<organism evidence="9 10">
    <name type="scientific">Actinoallomurus vinaceus</name>
    <dbReference type="NCBI Taxonomy" id="1080074"/>
    <lineage>
        <taxon>Bacteria</taxon>
        <taxon>Bacillati</taxon>
        <taxon>Actinomycetota</taxon>
        <taxon>Actinomycetes</taxon>
        <taxon>Streptosporangiales</taxon>
        <taxon>Thermomonosporaceae</taxon>
        <taxon>Actinoallomurus</taxon>
    </lineage>
</organism>
<feature type="transmembrane region" description="Helical" evidence="7">
    <location>
        <begin position="102"/>
        <end position="122"/>
    </location>
</feature>
<evidence type="ECO:0000256" key="1">
    <source>
        <dbReference type="ARBA" id="ARBA00004651"/>
    </source>
</evidence>
<reference evidence="10" key="1">
    <citation type="journal article" date="2019" name="Int. J. Syst. Evol. Microbiol.">
        <title>The Global Catalogue of Microorganisms (GCM) 10K type strain sequencing project: providing services to taxonomists for standard genome sequencing and annotation.</title>
        <authorList>
            <consortium name="The Broad Institute Genomics Platform"/>
            <consortium name="The Broad Institute Genome Sequencing Center for Infectious Disease"/>
            <person name="Wu L."/>
            <person name="Ma J."/>
        </authorList>
    </citation>
    <scope>NUCLEOTIDE SEQUENCE [LARGE SCALE GENOMIC DNA]</scope>
    <source>
        <strain evidence="10">JCM 17939</strain>
    </source>
</reference>
<dbReference type="PANTHER" id="PTHR42920">
    <property type="entry name" value="OS03G0707200 PROTEIN-RELATED"/>
    <property type="match status" value="1"/>
</dbReference>
<feature type="transmembrane region" description="Helical" evidence="7">
    <location>
        <begin position="44"/>
        <end position="66"/>
    </location>
</feature>
<feature type="transmembrane region" description="Helical" evidence="7">
    <location>
        <begin position="192"/>
        <end position="212"/>
    </location>
</feature>
<evidence type="ECO:0000256" key="6">
    <source>
        <dbReference type="ARBA" id="ARBA00023136"/>
    </source>
</evidence>
<comment type="caution">
    <text evidence="9">The sequence shown here is derived from an EMBL/GenBank/DDBJ whole genome shotgun (WGS) entry which is preliminary data.</text>
</comment>
<dbReference type="InterPro" id="IPR051258">
    <property type="entry name" value="Diverse_Substrate_Transporter"/>
</dbReference>
<dbReference type="Pfam" id="PF00892">
    <property type="entry name" value="EamA"/>
    <property type="match status" value="2"/>
</dbReference>
<comment type="similarity">
    <text evidence="2">Belongs to the EamA transporter family.</text>
</comment>
<dbReference type="InterPro" id="IPR000620">
    <property type="entry name" value="EamA_dom"/>
</dbReference>
<protein>
    <submittedName>
        <fullName evidence="9">DMT family transporter</fullName>
    </submittedName>
</protein>
<keyword evidence="5 7" id="KW-1133">Transmembrane helix</keyword>
<feature type="domain" description="EamA" evidence="8">
    <location>
        <begin position="21"/>
        <end position="151"/>
    </location>
</feature>
<gene>
    <name evidence="9" type="ORF">GCM10023196_078370</name>
</gene>
<feature type="transmembrane region" description="Helical" evidence="7">
    <location>
        <begin position="224"/>
        <end position="243"/>
    </location>
</feature>
<evidence type="ECO:0000256" key="5">
    <source>
        <dbReference type="ARBA" id="ARBA00022989"/>
    </source>
</evidence>
<name>A0ABP8ULZ0_9ACTN</name>
<comment type="subcellular location">
    <subcellularLocation>
        <location evidence="1">Cell membrane</location>
        <topology evidence="1">Multi-pass membrane protein</topology>
    </subcellularLocation>
</comment>
<dbReference type="Proteomes" id="UP001501442">
    <property type="component" value="Unassembled WGS sequence"/>
</dbReference>
<dbReference type="PANTHER" id="PTHR42920:SF5">
    <property type="entry name" value="EAMA DOMAIN-CONTAINING PROTEIN"/>
    <property type="match status" value="1"/>
</dbReference>
<accession>A0ABP8ULZ0</accession>
<dbReference type="EMBL" id="BAABHK010000014">
    <property type="protein sequence ID" value="GAA4634916.1"/>
    <property type="molecule type" value="Genomic_DNA"/>
</dbReference>
<feature type="domain" description="EamA" evidence="8">
    <location>
        <begin position="162"/>
        <end position="294"/>
    </location>
</feature>
<keyword evidence="3" id="KW-1003">Cell membrane</keyword>
<proteinExistence type="inferred from homology"/>
<evidence type="ECO:0000256" key="2">
    <source>
        <dbReference type="ARBA" id="ARBA00007362"/>
    </source>
</evidence>
<evidence type="ECO:0000259" key="8">
    <source>
        <dbReference type="Pfam" id="PF00892"/>
    </source>
</evidence>
<feature type="transmembrane region" description="Helical" evidence="7">
    <location>
        <begin position="164"/>
        <end position="185"/>
    </location>
</feature>
<feature type="transmembrane region" description="Helical" evidence="7">
    <location>
        <begin position="255"/>
        <end position="272"/>
    </location>
</feature>
<evidence type="ECO:0000313" key="9">
    <source>
        <dbReference type="EMBL" id="GAA4634916.1"/>
    </source>
</evidence>
<dbReference type="SUPFAM" id="SSF103481">
    <property type="entry name" value="Multidrug resistance efflux transporter EmrE"/>
    <property type="match status" value="2"/>
</dbReference>
<evidence type="ECO:0000313" key="10">
    <source>
        <dbReference type="Proteomes" id="UP001501442"/>
    </source>
</evidence>
<keyword evidence="10" id="KW-1185">Reference proteome</keyword>
<dbReference type="InterPro" id="IPR037185">
    <property type="entry name" value="EmrE-like"/>
</dbReference>
<feature type="transmembrane region" description="Helical" evidence="7">
    <location>
        <begin position="134"/>
        <end position="152"/>
    </location>
</feature>
<evidence type="ECO:0000256" key="7">
    <source>
        <dbReference type="SAM" id="Phobius"/>
    </source>
</evidence>
<sequence>MVGFIVLVVHRGDVPDARRTDVVLLLVALVWGSSYLAAKTAATAIPVLALLFARYAISALACAVVVASRRGFRRWTRAETRAGTLLGVTQAAVLVLETYGVAHTSAANAGLIISLTIVLTPLLDRAGGRGRPPLRFFVAAGVCALAIGLLMSGRELHTPRVGDALMLAAAVVRAGHVALVGRLTAVRSMDPLHLTTAQTVVGSALFSAPAIAGLPELVGSSATTWAQLIYLALFCSVFAFLAQTWAVQRTSASRASLLLGTEPIWAVMAGISLGGERLTIMAALGAALMVAGTYWGQAIERAHRTTVKEDTPCPATALTST</sequence>
<keyword evidence="4 7" id="KW-0812">Transmembrane</keyword>
<feature type="transmembrane region" description="Helical" evidence="7">
    <location>
        <begin position="21"/>
        <end position="38"/>
    </location>
</feature>
<feature type="transmembrane region" description="Helical" evidence="7">
    <location>
        <begin position="278"/>
        <end position="296"/>
    </location>
</feature>
<keyword evidence="6 7" id="KW-0472">Membrane</keyword>